<gene>
    <name evidence="1" type="ORF">FGO68_gene15637</name>
</gene>
<sequence length="73" mass="8366">MCMNTRGNQIVKKSNISSEKHDCDKCQNHLANAIIFKSDSNGSGFANIEIGYVMIMIEDNYHFHCRSPLCRER</sequence>
<protein>
    <submittedName>
        <fullName evidence="1">Uncharacterized protein</fullName>
    </submittedName>
</protein>
<dbReference type="AlphaFoldDB" id="A0A8J8NBN7"/>
<evidence type="ECO:0000313" key="1">
    <source>
        <dbReference type="EMBL" id="TNV72016.1"/>
    </source>
</evidence>
<organism evidence="1 2">
    <name type="scientific">Halteria grandinella</name>
    <dbReference type="NCBI Taxonomy" id="5974"/>
    <lineage>
        <taxon>Eukaryota</taxon>
        <taxon>Sar</taxon>
        <taxon>Alveolata</taxon>
        <taxon>Ciliophora</taxon>
        <taxon>Intramacronucleata</taxon>
        <taxon>Spirotrichea</taxon>
        <taxon>Stichotrichia</taxon>
        <taxon>Sporadotrichida</taxon>
        <taxon>Halteriidae</taxon>
        <taxon>Halteria</taxon>
    </lineage>
</organism>
<evidence type="ECO:0000313" key="2">
    <source>
        <dbReference type="Proteomes" id="UP000785679"/>
    </source>
</evidence>
<reference evidence="1" key="1">
    <citation type="submission" date="2019-06" db="EMBL/GenBank/DDBJ databases">
        <authorList>
            <person name="Zheng W."/>
        </authorList>
    </citation>
    <scope>NUCLEOTIDE SEQUENCE</scope>
    <source>
        <strain evidence="1">QDHG01</strain>
    </source>
</reference>
<dbReference type="EMBL" id="RRYP01024909">
    <property type="protein sequence ID" value="TNV72016.1"/>
    <property type="molecule type" value="Genomic_DNA"/>
</dbReference>
<keyword evidence="2" id="KW-1185">Reference proteome</keyword>
<comment type="caution">
    <text evidence="1">The sequence shown here is derived from an EMBL/GenBank/DDBJ whole genome shotgun (WGS) entry which is preliminary data.</text>
</comment>
<name>A0A8J8NBN7_HALGN</name>
<dbReference type="Proteomes" id="UP000785679">
    <property type="component" value="Unassembled WGS sequence"/>
</dbReference>
<accession>A0A8J8NBN7</accession>
<proteinExistence type="predicted"/>